<dbReference type="InterPro" id="IPR036220">
    <property type="entry name" value="UDP-Glc/GDP-Man_DH_C_sf"/>
</dbReference>
<proteinExistence type="inferred from homology"/>
<keyword evidence="7" id="KW-1185">Reference proteome</keyword>
<comment type="similarity">
    <text evidence="3">Belongs to the UDP-glucose/GDP-mannose dehydrogenase family.</text>
</comment>
<dbReference type="NCBIfam" id="NF008286">
    <property type="entry name" value="PRK11064.1"/>
    <property type="match status" value="1"/>
</dbReference>
<dbReference type="InterPro" id="IPR008927">
    <property type="entry name" value="6-PGluconate_DH-like_C_sf"/>
</dbReference>
<dbReference type="EMBL" id="SMGJ01000005">
    <property type="protein sequence ID" value="TCK68436.1"/>
    <property type="molecule type" value="Genomic_DNA"/>
</dbReference>
<feature type="transmembrane region" description="Helical" evidence="4">
    <location>
        <begin position="7"/>
        <end position="29"/>
    </location>
</feature>
<dbReference type="PIRSF" id="PIRSF000124">
    <property type="entry name" value="UDPglc_GDPman_dh"/>
    <property type="match status" value="1"/>
</dbReference>
<dbReference type="PIRSF" id="PIRSF500136">
    <property type="entry name" value="UDP_ManNAc_DH"/>
    <property type="match status" value="1"/>
</dbReference>
<dbReference type="InterPro" id="IPR014026">
    <property type="entry name" value="UDP-Glc/GDP-Man_DH_dimer"/>
</dbReference>
<comment type="caution">
    <text evidence="6">The sequence shown here is derived from an EMBL/GenBank/DDBJ whole genome shotgun (WGS) entry which is preliminary data.</text>
</comment>
<dbReference type="InterPro" id="IPR001732">
    <property type="entry name" value="UDP-Glc/GDP-Man_DH_N"/>
</dbReference>
<evidence type="ECO:0000256" key="4">
    <source>
        <dbReference type="SAM" id="Phobius"/>
    </source>
</evidence>
<keyword evidence="4" id="KW-1133">Transmembrane helix</keyword>
<dbReference type="GO" id="GO:0000271">
    <property type="term" value="P:polysaccharide biosynthetic process"/>
    <property type="evidence" value="ECO:0007669"/>
    <property type="project" value="InterPro"/>
</dbReference>
<evidence type="ECO:0000256" key="1">
    <source>
        <dbReference type="ARBA" id="ARBA00023002"/>
    </source>
</evidence>
<evidence type="ECO:0000313" key="7">
    <source>
        <dbReference type="Proteomes" id="UP000295496"/>
    </source>
</evidence>
<name>A0A4R1KTF2_9PAST</name>
<sequence>MTKQISVIGLGYIGLPTAVILANLGHIVYGMDTDVSKICAIQQAQITTTEPELADALKSAVQSGRLFVSSDVKKADIFLIAVPTPLKADLTADLSYLQQAIQQISPHLQKGNLVIIESTVPVGTTEKVAQWLQHLRPDLSFPLFFQNTADVQIAYCPERVLPSKMMQELVQNDRVIGGLTPACTQSAVDFYQDVVQGKCLATNAKTAEMCKLTENSFRDVNIAFANELSLICDQQGIDVWELIKLANHHPRVDILQPGVGVGGHCIAVDPYFICSQSPEQAKLIRTAREVNNHKPVWVVEKIKVAVADLMMAKNCRPDEIKIACLGLSFKADVDDLRESPAVLITQALAQWHQGEIWAVEPHIQTLPVILANQVKLTDFSTAVQQADIIVHLVKHSCFATIKPDSTQVYLDFCGATV</sequence>
<dbReference type="GO" id="GO:0016616">
    <property type="term" value="F:oxidoreductase activity, acting on the CH-OH group of donors, NAD or NADP as acceptor"/>
    <property type="evidence" value="ECO:0007669"/>
    <property type="project" value="InterPro"/>
</dbReference>
<dbReference type="PANTHER" id="PTHR43491">
    <property type="entry name" value="UDP-N-ACETYL-D-MANNOSAMINE DEHYDROGENASE"/>
    <property type="match status" value="1"/>
</dbReference>
<dbReference type="InterPro" id="IPR017476">
    <property type="entry name" value="UDP-Glc/GDP-Man"/>
</dbReference>
<protein>
    <submittedName>
        <fullName evidence="6">UDP-N-acetyl-D-mannosaminuronic acid dehydrogenase</fullName>
    </submittedName>
</protein>
<dbReference type="InterPro" id="IPR028359">
    <property type="entry name" value="UDP_ManNAc/GlcNAc_DH"/>
</dbReference>
<dbReference type="PANTHER" id="PTHR43491:SF1">
    <property type="entry name" value="UDP-N-ACETYL-D-MANNOSAMINE DEHYDROGENASE"/>
    <property type="match status" value="1"/>
</dbReference>
<keyword evidence="1" id="KW-0560">Oxidoreductase</keyword>
<dbReference type="InterPro" id="IPR014027">
    <property type="entry name" value="UDP-Glc/GDP-Man_DH_C"/>
</dbReference>
<dbReference type="Pfam" id="PF03720">
    <property type="entry name" value="UDPG_MGDP_dh_C"/>
    <property type="match status" value="1"/>
</dbReference>
<keyword evidence="4" id="KW-0812">Transmembrane</keyword>
<dbReference type="InterPro" id="IPR036291">
    <property type="entry name" value="NAD(P)-bd_dom_sf"/>
</dbReference>
<dbReference type="SUPFAM" id="SSF52413">
    <property type="entry name" value="UDP-glucose/GDP-mannose dehydrogenase C-terminal domain"/>
    <property type="match status" value="1"/>
</dbReference>
<evidence type="ECO:0000256" key="3">
    <source>
        <dbReference type="PIRNR" id="PIRNR000124"/>
    </source>
</evidence>
<dbReference type="GO" id="GO:0051287">
    <property type="term" value="F:NAD binding"/>
    <property type="evidence" value="ECO:0007669"/>
    <property type="project" value="InterPro"/>
</dbReference>
<dbReference type="Pfam" id="PF00984">
    <property type="entry name" value="UDPG_MGDP_dh"/>
    <property type="match status" value="1"/>
</dbReference>
<organism evidence="6 7">
    <name type="scientific">Lonepinella koalarum</name>
    <dbReference type="NCBI Taxonomy" id="53417"/>
    <lineage>
        <taxon>Bacteria</taxon>
        <taxon>Pseudomonadati</taxon>
        <taxon>Pseudomonadota</taxon>
        <taxon>Gammaproteobacteria</taxon>
        <taxon>Pasteurellales</taxon>
        <taxon>Pasteurellaceae</taxon>
        <taxon>Lonepinella</taxon>
    </lineage>
</organism>
<dbReference type="RefSeq" id="WP_132302362.1">
    <property type="nucleotide sequence ID" value="NZ_CP170642.1"/>
</dbReference>
<dbReference type="SUPFAM" id="SSF51735">
    <property type="entry name" value="NAD(P)-binding Rossmann-fold domains"/>
    <property type="match status" value="1"/>
</dbReference>
<dbReference type="SUPFAM" id="SSF48179">
    <property type="entry name" value="6-phosphogluconate dehydrogenase C-terminal domain-like"/>
    <property type="match status" value="1"/>
</dbReference>
<dbReference type="Pfam" id="PF03721">
    <property type="entry name" value="UDPG_MGDP_dh_N"/>
    <property type="match status" value="1"/>
</dbReference>
<reference evidence="6 7" key="1">
    <citation type="submission" date="2019-03" db="EMBL/GenBank/DDBJ databases">
        <title>Genomic Encyclopedia of Type Strains, Phase IV (KMG-IV): sequencing the most valuable type-strain genomes for metagenomic binning, comparative biology and taxonomic classification.</title>
        <authorList>
            <person name="Goeker M."/>
        </authorList>
    </citation>
    <scope>NUCLEOTIDE SEQUENCE [LARGE SCALE GENOMIC DNA]</scope>
    <source>
        <strain evidence="6 7">DSM 10053</strain>
    </source>
</reference>
<dbReference type="Gene3D" id="3.40.50.720">
    <property type="entry name" value="NAD(P)-binding Rossmann-like Domain"/>
    <property type="match status" value="2"/>
</dbReference>
<feature type="domain" description="UDP-glucose/GDP-mannose dehydrogenase C-terminal" evidence="5">
    <location>
        <begin position="323"/>
        <end position="417"/>
    </location>
</feature>
<evidence type="ECO:0000259" key="5">
    <source>
        <dbReference type="SMART" id="SM00984"/>
    </source>
</evidence>
<evidence type="ECO:0000256" key="2">
    <source>
        <dbReference type="ARBA" id="ARBA00023027"/>
    </source>
</evidence>
<dbReference type="GO" id="GO:0016628">
    <property type="term" value="F:oxidoreductase activity, acting on the CH-CH group of donors, NAD or NADP as acceptor"/>
    <property type="evidence" value="ECO:0007669"/>
    <property type="project" value="InterPro"/>
</dbReference>
<gene>
    <name evidence="6" type="ORF">EV692_1770</name>
</gene>
<dbReference type="Proteomes" id="UP000295496">
    <property type="component" value="Unassembled WGS sequence"/>
</dbReference>
<accession>A0A4R1KTF2</accession>
<dbReference type="AlphaFoldDB" id="A0A4R1KTF2"/>
<dbReference type="NCBIfam" id="TIGR03026">
    <property type="entry name" value="NDP-sugDHase"/>
    <property type="match status" value="1"/>
</dbReference>
<keyword evidence="2" id="KW-0520">NAD</keyword>
<dbReference type="Gene3D" id="1.20.5.100">
    <property type="entry name" value="Cytochrome c1, transmembrane anchor, C-terminal"/>
    <property type="match status" value="1"/>
</dbReference>
<dbReference type="SMART" id="SM00984">
    <property type="entry name" value="UDPG_MGDP_dh_C"/>
    <property type="match status" value="1"/>
</dbReference>
<evidence type="ECO:0000313" key="6">
    <source>
        <dbReference type="EMBL" id="TCK68436.1"/>
    </source>
</evidence>
<keyword evidence="4" id="KW-0472">Membrane</keyword>